<dbReference type="AlphaFoldDB" id="A0A1H3DLS3"/>
<gene>
    <name evidence="1" type="ORF">SAMN05216287_3477</name>
</gene>
<name>A0A1H3DLS3_9PSED</name>
<keyword evidence="2" id="KW-1185">Reference proteome</keyword>
<dbReference type="RefSeq" id="WP_090230903.1">
    <property type="nucleotide sequence ID" value="NZ_FNNU01000005.1"/>
</dbReference>
<proteinExistence type="predicted"/>
<dbReference type="Proteomes" id="UP000243778">
    <property type="component" value="Unassembled WGS sequence"/>
</dbReference>
<reference evidence="2" key="1">
    <citation type="submission" date="2016-10" db="EMBL/GenBank/DDBJ databases">
        <authorList>
            <person name="Varghese N."/>
            <person name="Submissions S."/>
        </authorList>
    </citation>
    <scope>NUCLEOTIDE SEQUENCE [LARGE SCALE GENOMIC DNA]</scope>
    <source>
        <strain evidence="2">NRRL B-59562</strain>
    </source>
</reference>
<protein>
    <submittedName>
        <fullName evidence="1">Uncharacterized protein</fullName>
    </submittedName>
</protein>
<dbReference type="OrthoDB" id="6973908at2"/>
<dbReference type="STRING" id="1007099.SAMN05216287_3477"/>
<accession>A0A1H3DLS3</accession>
<organism evidence="1 2">
    <name type="scientific">Pseudomonas kuykendallii</name>
    <dbReference type="NCBI Taxonomy" id="1007099"/>
    <lineage>
        <taxon>Bacteria</taxon>
        <taxon>Pseudomonadati</taxon>
        <taxon>Pseudomonadota</taxon>
        <taxon>Gammaproteobacteria</taxon>
        <taxon>Pseudomonadales</taxon>
        <taxon>Pseudomonadaceae</taxon>
        <taxon>Pseudomonas</taxon>
    </lineage>
</organism>
<dbReference type="EMBL" id="FNNU01000005">
    <property type="protein sequence ID" value="SDX67356.1"/>
    <property type="molecule type" value="Genomic_DNA"/>
</dbReference>
<sequence>MNAAPLPIDPSTDYRAAMQYAAVAYLQRNDVLHLAGEQLMASCVQYLVTSLGVPQFMVQRIADLAVAEFEARQLAPSIESPTLLQVAWVGIDFASAPDVAVLIDTRTGDRYSVPARLLPSRLTSRPQPVN</sequence>
<evidence type="ECO:0000313" key="2">
    <source>
        <dbReference type="Proteomes" id="UP000243778"/>
    </source>
</evidence>
<evidence type="ECO:0000313" key="1">
    <source>
        <dbReference type="EMBL" id="SDX67356.1"/>
    </source>
</evidence>